<accession>A0A1E3BPH9</accession>
<name>A0A1E3BPH9_ASPCR</name>
<gene>
    <name evidence="1" type="ORF">SI65_00376</name>
</gene>
<dbReference type="EMBL" id="JXNT01000001">
    <property type="protein sequence ID" value="ODM22787.1"/>
    <property type="molecule type" value="Genomic_DNA"/>
</dbReference>
<evidence type="ECO:0000313" key="2">
    <source>
        <dbReference type="Proteomes" id="UP000094569"/>
    </source>
</evidence>
<keyword evidence="2" id="KW-1185">Reference proteome</keyword>
<organism evidence="1 2">
    <name type="scientific">Aspergillus cristatus</name>
    <name type="common">Chinese Fuzhuan brick tea-fermentation fungus</name>
    <name type="synonym">Eurotium cristatum</name>
    <dbReference type="NCBI Taxonomy" id="573508"/>
    <lineage>
        <taxon>Eukaryota</taxon>
        <taxon>Fungi</taxon>
        <taxon>Dikarya</taxon>
        <taxon>Ascomycota</taxon>
        <taxon>Pezizomycotina</taxon>
        <taxon>Eurotiomycetes</taxon>
        <taxon>Eurotiomycetidae</taxon>
        <taxon>Eurotiales</taxon>
        <taxon>Aspergillaceae</taxon>
        <taxon>Aspergillus</taxon>
        <taxon>Aspergillus subgen. Aspergillus</taxon>
    </lineage>
</organism>
<evidence type="ECO:0000313" key="1">
    <source>
        <dbReference type="EMBL" id="ODM22787.1"/>
    </source>
</evidence>
<proteinExistence type="predicted"/>
<comment type="caution">
    <text evidence="1">The sequence shown here is derived from an EMBL/GenBank/DDBJ whole genome shotgun (WGS) entry which is preliminary data.</text>
</comment>
<reference evidence="1 2" key="1">
    <citation type="journal article" date="2016" name="BMC Genomics">
        <title>Comparative genomic and transcriptomic analyses of the Fuzhuan brick tea-fermentation fungus Aspergillus cristatus.</title>
        <authorList>
            <person name="Ge Y."/>
            <person name="Wang Y."/>
            <person name="Liu Y."/>
            <person name="Tan Y."/>
            <person name="Ren X."/>
            <person name="Zhang X."/>
            <person name="Hyde K.D."/>
            <person name="Liu Y."/>
            <person name="Liu Z."/>
        </authorList>
    </citation>
    <scope>NUCLEOTIDE SEQUENCE [LARGE SCALE GENOMIC DNA]</scope>
    <source>
        <strain evidence="1 2">GZAAS20.1005</strain>
    </source>
</reference>
<sequence>MPRSPLETRLKDLCGLAHLAQEGGTLEDFNKLPGAMKEDLPEGNEMARYTFYRHYSIFFDVCKKCMEGIDGNSSLLDNYDAQQIVDYVRDFAAAELQDVAKKAMDLYGGSE</sequence>
<dbReference type="VEuPathDB" id="FungiDB:SI65_00376"/>
<dbReference type="AlphaFoldDB" id="A0A1E3BPH9"/>
<dbReference type="Proteomes" id="UP000094569">
    <property type="component" value="Unassembled WGS sequence"/>
</dbReference>
<protein>
    <submittedName>
        <fullName evidence="1">Uncharacterized protein</fullName>
    </submittedName>
</protein>